<dbReference type="Pfam" id="PF13419">
    <property type="entry name" value="HAD_2"/>
    <property type="match status" value="1"/>
</dbReference>
<dbReference type="EMBL" id="QVEU01000008">
    <property type="protein sequence ID" value="RGB74933.1"/>
    <property type="molecule type" value="Genomic_DNA"/>
</dbReference>
<dbReference type="RefSeq" id="WP_117522187.1">
    <property type="nucleotide sequence ID" value="NZ_AP031484.1"/>
</dbReference>
<sequence length="220" mass="25132">MKLLFDCDGTILDSMHIWIDPINKIFEKYDFSLSSLPAEEKGKIEALPLDGMCAFIAENLAKDMTKDEVRDYFNEIIEDGYRNSLMPKDGAIKSLEELHKAGYQMAIASSTDSIYLKLAFERLGIADYFSFYTTPDLTNYKKSDPKYWQYAIDKFGVDASDIILYDDALYAIKVAKNMGIHSCGVKDFPYNENEWDDIKNIADLTMDTIALIDKDNLLNE</sequence>
<dbReference type="Gene3D" id="3.40.50.1000">
    <property type="entry name" value="HAD superfamily/HAD-like"/>
    <property type="match status" value="1"/>
</dbReference>
<dbReference type="GO" id="GO:0006281">
    <property type="term" value="P:DNA repair"/>
    <property type="evidence" value="ECO:0007669"/>
    <property type="project" value="TreeGrafter"/>
</dbReference>
<evidence type="ECO:0000313" key="1">
    <source>
        <dbReference type="EMBL" id="RGB74933.1"/>
    </source>
</evidence>
<dbReference type="PANTHER" id="PTHR43434:SF1">
    <property type="entry name" value="PHOSPHOGLYCOLATE PHOSPHATASE"/>
    <property type="match status" value="1"/>
</dbReference>
<reference evidence="1 2" key="1">
    <citation type="submission" date="2018-08" db="EMBL/GenBank/DDBJ databases">
        <title>A genome reference for cultivated species of the human gut microbiota.</title>
        <authorList>
            <person name="Zou Y."/>
            <person name="Xue W."/>
            <person name="Luo G."/>
        </authorList>
    </citation>
    <scope>NUCLEOTIDE SEQUENCE [LARGE SCALE GENOMIC DNA]</scope>
    <source>
        <strain evidence="1 2">OF01-3</strain>
    </source>
</reference>
<dbReference type="AlphaFoldDB" id="A0A3E2TG30"/>
<keyword evidence="1" id="KW-0378">Hydrolase</keyword>
<comment type="caution">
    <text evidence="1">The sequence shown here is derived from an EMBL/GenBank/DDBJ whole genome shotgun (WGS) entry which is preliminary data.</text>
</comment>
<dbReference type="PANTHER" id="PTHR43434">
    <property type="entry name" value="PHOSPHOGLYCOLATE PHOSPHATASE"/>
    <property type="match status" value="1"/>
</dbReference>
<dbReference type="Gene3D" id="1.10.150.240">
    <property type="entry name" value="Putative phosphatase, domain 2"/>
    <property type="match status" value="1"/>
</dbReference>
<keyword evidence="2" id="KW-1185">Reference proteome</keyword>
<gene>
    <name evidence="1" type="ORF">DXA39_07965</name>
</gene>
<protein>
    <submittedName>
        <fullName evidence="1">HAD family hydrolase</fullName>
    </submittedName>
</protein>
<dbReference type="InterPro" id="IPR023198">
    <property type="entry name" value="PGP-like_dom2"/>
</dbReference>
<dbReference type="InterPro" id="IPR006439">
    <property type="entry name" value="HAD-SF_hydro_IA"/>
</dbReference>
<dbReference type="GO" id="GO:0008967">
    <property type="term" value="F:phosphoglycolate phosphatase activity"/>
    <property type="evidence" value="ECO:0007669"/>
    <property type="project" value="TreeGrafter"/>
</dbReference>
<organism evidence="1 2">
    <name type="scientific">Anaerococcus nagyae</name>
    <dbReference type="NCBI Taxonomy" id="1755241"/>
    <lineage>
        <taxon>Bacteria</taxon>
        <taxon>Bacillati</taxon>
        <taxon>Bacillota</taxon>
        <taxon>Tissierellia</taxon>
        <taxon>Tissierellales</taxon>
        <taxon>Peptoniphilaceae</taxon>
        <taxon>Anaerococcus</taxon>
    </lineage>
</organism>
<dbReference type="InterPro" id="IPR036412">
    <property type="entry name" value="HAD-like_sf"/>
</dbReference>
<accession>A0A3E2TG30</accession>
<dbReference type="NCBIfam" id="TIGR01509">
    <property type="entry name" value="HAD-SF-IA-v3"/>
    <property type="match status" value="1"/>
</dbReference>
<name>A0A3E2TG30_9FIRM</name>
<dbReference type="InterPro" id="IPR041492">
    <property type="entry name" value="HAD_2"/>
</dbReference>
<proteinExistence type="predicted"/>
<dbReference type="InterPro" id="IPR050155">
    <property type="entry name" value="HAD-like_hydrolase_sf"/>
</dbReference>
<dbReference type="SUPFAM" id="SSF56784">
    <property type="entry name" value="HAD-like"/>
    <property type="match status" value="1"/>
</dbReference>
<dbReference type="SFLD" id="SFLDG01129">
    <property type="entry name" value="C1.5:_HAD__Beta-PGM__Phosphata"/>
    <property type="match status" value="1"/>
</dbReference>
<dbReference type="Proteomes" id="UP000261011">
    <property type="component" value="Unassembled WGS sequence"/>
</dbReference>
<dbReference type="SFLD" id="SFLDS00003">
    <property type="entry name" value="Haloacid_Dehalogenase"/>
    <property type="match status" value="1"/>
</dbReference>
<dbReference type="InterPro" id="IPR023214">
    <property type="entry name" value="HAD_sf"/>
</dbReference>
<evidence type="ECO:0000313" key="2">
    <source>
        <dbReference type="Proteomes" id="UP000261011"/>
    </source>
</evidence>
<dbReference type="OrthoDB" id="9797743at2"/>